<feature type="compositionally biased region" description="Polar residues" evidence="1">
    <location>
        <begin position="158"/>
        <end position="172"/>
    </location>
</feature>
<dbReference type="Proteomes" id="UP001303373">
    <property type="component" value="Chromosome 9"/>
</dbReference>
<dbReference type="EMBL" id="CP138588">
    <property type="protein sequence ID" value="WPH03016.1"/>
    <property type="molecule type" value="Genomic_DNA"/>
</dbReference>
<evidence type="ECO:0000313" key="4">
    <source>
        <dbReference type="Proteomes" id="UP001303373"/>
    </source>
</evidence>
<keyword evidence="4" id="KW-1185">Reference proteome</keyword>
<evidence type="ECO:0000313" key="3">
    <source>
        <dbReference type="EMBL" id="WPH03016.1"/>
    </source>
</evidence>
<gene>
    <name evidence="3" type="ORF">R9X50_00589000</name>
</gene>
<name>A0AAQ3RBA3_9PEZI</name>
<evidence type="ECO:0000256" key="1">
    <source>
        <dbReference type="SAM" id="MobiDB-lite"/>
    </source>
</evidence>
<reference evidence="3 4" key="1">
    <citation type="submission" date="2023-11" db="EMBL/GenBank/DDBJ databases">
        <title>An acidophilic fungus is an integral part of prey digestion in a carnivorous sundew plant.</title>
        <authorList>
            <person name="Tsai I.J."/>
        </authorList>
    </citation>
    <scope>NUCLEOTIDE SEQUENCE [LARGE SCALE GENOMIC DNA]</scope>
    <source>
        <strain evidence="3">169a</strain>
    </source>
</reference>
<feature type="domain" description="Clr5" evidence="2">
    <location>
        <begin position="5"/>
        <end position="53"/>
    </location>
</feature>
<sequence length="668" mass="75757">MVRSDPWAPHRPEIERMYISGVCLKLIRQERRTLGNFDRSIRAYRRKLRLWGVLRRQTRVHQSHQISSEGTLATGPPNFDLQDETALSQDVPTCLTPQAPDELMEQAPRGQANQMAETYIAGTYKFIEGSTAEDRGNEGESSLLTPRLVASREGVYFHQSNDTLSPQTTNAESSSSRIESSTNHSQTTYSVDALKDVGTMFESGQRMIDDLRRFQFDSGSFYDDLALQPASEMDDSARTQNPLSSLSDSASLLEQAIEDNSLERVRPLLQKWSLPEKGFWGAGREPLELALTVAKDPEICKLLLGYSEKHEVGRHGSQLIQTLLTSMRETQDSDMILSGQQKMLILIDKGASLDLTNSDDQKLVALFLQSHVRVEETSKEFIKCLTWFLKDGMNPEILFPTHDHHMQNFAIYAFFICPDLQLADTIIKKSQLKYATNLAKLLCSSRKLQQDRSTDIRCKWLKDLANRPRVPLDENDLICEMLAAIDEDNIHSILKAVSEILPPDRRRKPPVNIIQALVNIEETLRWRLSECIFQTQAFDLSNILSDDGLMALLELQSIDVSEVFLNTHVFHSRHGTGQETGHFSPTQLGEFVRCIAHAATIRMMNDDGREHSNDDIIKCLSLRKRLALPDSVRMSTTRILPHIGSAQSAEEQAYQWDMNQATLVLWRD</sequence>
<accession>A0AAQ3RBA3</accession>
<organism evidence="3 4">
    <name type="scientific">Acrodontium crateriforme</name>
    <dbReference type="NCBI Taxonomy" id="150365"/>
    <lineage>
        <taxon>Eukaryota</taxon>
        <taxon>Fungi</taxon>
        <taxon>Dikarya</taxon>
        <taxon>Ascomycota</taxon>
        <taxon>Pezizomycotina</taxon>
        <taxon>Dothideomycetes</taxon>
        <taxon>Dothideomycetidae</taxon>
        <taxon>Mycosphaerellales</taxon>
        <taxon>Teratosphaeriaceae</taxon>
        <taxon>Acrodontium</taxon>
    </lineage>
</organism>
<dbReference type="InterPro" id="IPR025676">
    <property type="entry name" value="Clr5_dom"/>
</dbReference>
<feature type="region of interest" description="Disordered" evidence="1">
    <location>
        <begin position="157"/>
        <end position="189"/>
    </location>
</feature>
<protein>
    <recommendedName>
        <fullName evidence="2">Clr5 domain-containing protein</fullName>
    </recommendedName>
</protein>
<evidence type="ECO:0000259" key="2">
    <source>
        <dbReference type="Pfam" id="PF14420"/>
    </source>
</evidence>
<proteinExistence type="predicted"/>
<dbReference type="AlphaFoldDB" id="A0AAQ3RBA3"/>
<feature type="compositionally biased region" description="Low complexity" evidence="1">
    <location>
        <begin position="173"/>
        <end position="185"/>
    </location>
</feature>
<dbReference type="Pfam" id="PF14420">
    <property type="entry name" value="Clr5"/>
    <property type="match status" value="1"/>
</dbReference>